<organism evidence="3 4">
    <name type="scientific">Flavobacterium hydrophilum</name>
    <dbReference type="NCBI Taxonomy" id="2211445"/>
    <lineage>
        <taxon>Bacteria</taxon>
        <taxon>Pseudomonadati</taxon>
        <taxon>Bacteroidota</taxon>
        <taxon>Flavobacteriia</taxon>
        <taxon>Flavobacteriales</taxon>
        <taxon>Flavobacteriaceae</taxon>
        <taxon>Flavobacterium</taxon>
    </lineage>
</organism>
<dbReference type="Proteomes" id="UP000247681">
    <property type="component" value="Unassembled WGS sequence"/>
</dbReference>
<dbReference type="InterPro" id="IPR036938">
    <property type="entry name" value="PAP2/HPO_sf"/>
</dbReference>
<dbReference type="InterPro" id="IPR016119">
    <property type="entry name" value="Br/Cl_peroxidase_C"/>
</dbReference>
<dbReference type="InterPro" id="IPR052559">
    <property type="entry name" value="V-haloperoxidase"/>
</dbReference>
<dbReference type="CDD" id="cd03398">
    <property type="entry name" value="PAP2_haloperoxidase"/>
    <property type="match status" value="1"/>
</dbReference>
<dbReference type="PANTHER" id="PTHR34599:SF1">
    <property type="entry name" value="PHOSPHATIDIC ACID PHOSPHATASE TYPE 2_HALOPEROXIDASE DOMAIN-CONTAINING PROTEIN"/>
    <property type="match status" value="1"/>
</dbReference>
<dbReference type="GO" id="GO:0004601">
    <property type="term" value="F:peroxidase activity"/>
    <property type="evidence" value="ECO:0007669"/>
    <property type="project" value="InterPro"/>
</dbReference>
<keyword evidence="1" id="KW-0732">Signal</keyword>
<evidence type="ECO:0000259" key="2">
    <source>
        <dbReference type="Pfam" id="PF01569"/>
    </source>
</evidence>
<reference evidence="3 4" key="1">
    <citation type="submission" date="2018-05" db="EMBL/GenBank/DDBJ databases">
        <title>Flavobacterium sp. strain IMCC34758, incomplete genome.</title>
        <authorList>
            <person name="Joung Y."/>
        </authorList>
    </citation>
    <scope>NUCLEOTIDE SEQUENCE [LARGE SCALE GENOMIC DNA]</scope>
    <source>
        <strain evidence="3 4">IMCC34758</strain>
    </source>
</reference>
<name>A0A2V4C4H6_9FLAO</name>
<dbReference type="RefSeq" id="WP_110345250.1">
    <property type="nucleotide sequence ID" value="NZ_QJHL01000001.1"/>
</dbReference>
<keyword evidence="4" id="KW-1185">Reference proteome</keyword>
<feature type="chain" id="PRO_5016025539" evidence="1">
    <location>
        <begin position="28"/>
        <end position="520"/>
    </location>
</feature>
<dbReference type="InterPro" id="IPR000326">
    <property type="entry name" value="PAP2/HPO"/>
</dbReference>
<dbReference type="EMBL" id="QJHL01000001">
    <property type="protein sequence ID" value="PXY46239.1"/>
    <property type="molecule type" value="Genomic_DNA"/>
</dbReference>
<evidence type="ECO:0000313" key="4">
    <source>
        <dbReference type="Proteomes" id="UP000247681"/>
    </source>
</evidence>
<dbReference type="SUPFAM" id="SSF48317">
    <property type="entry name" value="Acid phosphatase/Vanadium-dependent haloperoxidase"/>
    <property type="match status" value="2"/>
</dbReference>
<gene>
    <name evidence="3" type="ORF">DMB68_03385</name>
</gene>
<dbReference type="OrthoDB" id="9780455at2"/>
<dbReference type="Pfam" id="PF01569">
    <property type="entry name" value="PAP2"/>
    <property type="match status" value="1"/>
</dbReference>
<evidence type="ECO:0000313" key="3">
    <source>
        <dbReference type="EMBL" id="PXY46239.1"/>
    </source>
</evidence>
<accession>A0A2V4C4H6</accession>
<protein>
    <submittedName>
        <fullName evidence="3">PA-phosphatase</fullName>
    </submittedName>
</protein>
<comment type="caution">
    <text evidence="3">The sequence shown here is derived from an EMBL/GenBank/DDBJ whole genome shotgun (WGS) entry which is preliminary data.</text>
</comment>
<evidence type="ECO:0000256" key="1">
    <source>
        <dbReference type="SAM" id="SignalP"/>
    </source>
</evidence>
<sequence length="520" mass="57432">MKNNIKKIVFKSLLLLLVGLGLIHSCNDEITERNDQFPKLNPTNTDALAGTWKPYLLTAPDEFSIDVPVATNTPAYTREINEIKSFQVSITDEQRNIINYWSVGSILRWNEIMRTLVARHNRPPYQNEDGTYPAPSPANPFAYPQFPFSNPPYAARAYAYVSAAQYDALIAAWHYKKLYNRAAPYTVDPTLQVLIPKSTLPSYPSEDAVVTGVTIELLKLLFPTEIAYVNKKAEEEKLYRIISGANVRSDIDAGIILGRKVAAKFIARASTDGAGAAIGTPAIWAQLESQTAAKGEIPWKSLEKPARPPMLPLFGKVKSFLMSEADIVANRPPAPPTTKSDAFAKELAEIKKYSQDNSRKHLEIVSFWADGVDTSTPPGHWNAIAAESFVQQQYSEVRWARNMALLNIAMMDAAISCWDAKYTYFNPRPCQMDPSIKTTTGVPNFPAYVSGHSTFSAAACAVLSHFIPAKKDEYEAMATEASNSRMYGAIHYRSDCEKGLELGKKVGGFAVARAVTDGAE</sequence>
<proteinExistence type="predicted"/>
<dbReference type="Gene3D" id="1.10.606.10">
    <property type="entry name" value="Vanadium-containing Chloroperoxidase, domain 2"/>
    <property type="match status" value="2"/>
</dbReference>
<dbReference type="AlphaFoldDB" id="A0A2V4C4H6"/>
<feature type="signal peptide" evidence="1">
    <location>
        <begin position="1"/>
        <end position="27"/>
    </location>
</feature>
<feature type="domain" description="Phosphatidic acid phosphatase type 2/haloperoxidase" evidence="2">
    <location>
        <begin position="410"/>
        <end position="503"/>
    </location>
</feature>
<dbReference type="PANTHER" id="PTHR34599">
    <property type="entry name" value="PEROXIDASE-RELATED"/>
    <property type="match status" value="1"/>
</dbReference>